<organism evidence="2 3">
    <name type="scientific">Stylonychia lemnae</name>
    <name type="common">Ciliate</name>
    <dbReference type="NCBI Taxonomy" id="5949"/>
    <lineage>
        <taxon>Eukaryota</taxon>
        <taxon>Sar</taxon>
        <taxon>Alveolata</taxon>
        <taxon>Ciliophora</taxon>
        <taxon>Intramacronucleata</taxon>
        <taxon>Spirotrichea</taxon>
        <taxon>Stichotrichia</taxon>
        <taxon>Sporadotrichida</taxon>
        <taxon>Oxytrichidae</taxon>
        <taxon>Stylonychinae</taxon>
        <taxon>Stylonychia</taxon>
    </lineage>
</organism>
<feature type="compositionally biased region" description="Polar residues" evidence="1">
    <location>
        <begin position="498"/>
        <end position="507"/>
    </location>
</feature>
<protein>
    <recommendedName>
        <fullName evidence="4">TRAF-type domain-containing protein</fullName>
    </recommendedName>
</protein>
<sequence length="557" mass="64709">MESTANPSSTPSADTKICSNCNKPIEISKFRMHEIGCARNNIKCPQCREIVLKSDLPAHEAEYHTVVSIMIKFDGIIIIFQIQVITFFQMNCEYCNDFECEKMLMKDHQQYCDMKPRQCQYCELKFPGGNQYDNHLSFCGSKTTKCEDCGQLVRNKDQRSHKISDTCKLIREMEDEKISKELKKFQEEEEKRMNGGSRKLNKLENQSIGENQKQSKGSKQNEAVTKIVSSMTKIQDKGKNFIKLKIPIETIERGYVKSKHATKEKQQMMNQFKQKPNQPANKQKQTPLKNSQSIFDEEIEQEMLARKLQEEFDREEAMRLQEEFGGLDPGISQDGFIDEDGAYVRPPEDIYEDQLIQGDDDYNPRQMNKRVQKMDYKQQKLDSHQSKKSQPPQNSRDTSNNNASNSRNTRQNQNQTSNQSNSSNRNQSSNSSFNTRQTANTNSSNRSSNQPTLLQKRYQDNKQNKNNSRKPKYQEDDDDVDSELYQYSEGEDEYEYNPNYSQESQGGRKNKDIKQQNQSANSRRSNRKNVINDNDDEDDAEEAMIKSGINKSKHHKR</sequence>
<dbReference type="GO" id="GO:0005739">
    <property type="term" value="C:mitochondrion"/>
    <property type="evidence" value="ECO:0007669"/>
    <property type="project" value="TreeGrafter"/>
</dbReference>
<keyword evidence="3" id="KW-1185">Reference proteome</keyword>
<dbReference type="AlphaFoldDB" id="A0A078AE29"/>
<feature type="compositionally biased region" description="Acidic residues" evidence="1">
    <location>
        <begin position="533"/>
        <end position="542"/>
    </location>
</feature>
<evidence type="ECO:0000313" key="3">
    <source>
        <dbReference type="Proteomes" id="UP000039865"/>
    </source>
</evidence>
<proteinExistence type="predicted"/>
<dbReference type="Gene3D" id="3.30.40.10">
    <property type="entry name" value="Zinc/RING finger domain, C3HC4 (zinc finger)"/>
    <property type="match status" value="2"/>
</dbReference>
<name>A0A078AE29_STYLE</name>
<feature type="compositionally biased region" description="Polar residues" evidence="1">
    <location>
        <begin position="515"/>
        <end position="531"/>
    </location>
</feature>
<feature type="compositionally biased region" description="Low complexity" evidence="1">
    <location>
        <begin position="394"/>
        <end position="452"/>
    </location>
</feature>
<feature type="region of interest" description="Disordered" evidence="1">
    <location>
        <begin position="184"/>
        <end position="223"/>
    </location>
</feature>
<evidence type="ECO:0000256" key="1">
    <source>
        <dbReference type="SAM" id="MobiDB-lite"/>
    </source>
</evidence>
<dbReference type="EMBL" id="CCKQ01008986">
    <property type="protein sequence ID" value="CDW80455.1"/>
    <property type="molecule type" value="Genomic_DNA"/>
</dbReference>
<dbReference type="InterPro" id="IPR051986">
    <property type="entry name" value="Innate_Immune_Apopt_Reg"/>
</dbReference>
<evidence type="ECO:0008006" key="4">
    <source>
        <dbReference type="Google" id="ProtNLM"/>
    </source>
</evidence>
<dbReference type="OrthoDB" id="193703at2759"/>
<evidence type="ECO:0000313" key="2">
    <source>
        <dbReference type="EMBL" id="CDW80455.1"/>
    </source>
</evidence>
<feature type="compositionally biased region" description="Basic and acidic residues" evidence="1">
    <location>
        <begin position="372"/>
        <end position="385"/>
    </location>
</feature>
<feature type="region of interest" description="Disordered" evidence="1">
    <location>
        <begin position="259"/>
        <end position="290"/>
    </location>
</feature>
<feature type="region of interest" description="Disordered" evidence="1">
    <location>
        <begin position="323"/>
        <end position="557"/>
    </location>
</feature>
<dbReference type="InterPro" id="IPR013083">
    <property type="entry name" value="Znf_RING/FYVE/PHD"/>
</dbReference>
<feature type="compositionally biased region" description="Polar residues" evidence="1">
    <location>
        <begin position="203"/>
        <end position="223"/>
    </location>
</feature>
<feature type="compositionally biased region" description="Basic and acidic residues" evidence="1">
    <location>
        <begin position="184"/>
        <end position="193"/>
    </location>
</feature>
<gene>
    <name evidence="2" type="primary">Contig8339.g8890</name>
    <name evidence="2" type="ORF">STYLEM_9453</name>
</gene>
<accession>A0A078AE29</accession>
<dbReference type="PANTHER" id="PTHR16295">
    <property type="entry name" value="TRAF-TYPE ZINC FINGER PROTEIN-RELATED"/>
    <property type="match status" value="1"/>
</dbReference>
<dbReference type="PANTHER" id="PTHR16295:SF10">
    <property type="entry name" value="EXPRESSED PROTEIN"/>
    <property type="match status" value="1"/>
</dbReference>
<dbReference type="InParanoid" id="A0A078AE29"/>
<reference evidence="2 3" key="1">
    <citation type="submission" date="2014-06" db="EMBL/GenBank/DDBJ databases">
        <authorList>
            <person name="Swart Estienne"/>
        </authorList>
    </citation>
    <scope>NUCLEOTIDE SEQUENCE [LARGE SCALE GENOMIC DNA]</scope>
    <source>
        <strain evidence="2 3">130c</strain>
    </source>
</reference>
<dbReference type="Proteomes" id="UP000039865">
    <property type="component" value="Unassembled WGS sequence"/>
</dbReference>
<feature type="compositionally biased region" description="Low complexity" evidence="1">
    <location>
        <begin position="270"/>
        <end position="287"/>
    </location>
</feature>